<organism evidence="2 3">
    <name type="scientific">Tetragonisca angustula</name>
    <dbReference type="NCBI Taxonomy" id="166442"/>
    <lineage>
        <taxon>Eukaryota</taxon>
        <taxon>Metazoa</taxon>
        <taxon>Ecdysozoa</taxon>
        <taxon>Arthropoda</taxon>
        <taxon>Hexapoda</taxon>
        <taxon>Insecta</taxon>
        <taxon>Pterygota</taxon>
        <taxon>Neoptera</taxon>
        <taxon>Endopterygota</taxon>
        <taxon>Hymenoptera</taxon>
        <taxon>Apocrita</taxon>
        <taxon>Aculeata</taxon>
        <taxon>Apoidea</taxon>
        <taxon>Anthophila</taxon>
        <taxon>Apidae</taxon>
        <taxon>Tetragonisca</taxon>
    </lineage>
</organism>
<accession>A0AAW0ZR57</accession>
<protein>
    <submittedName>
        <fullName evidence="2">Uncharacterized protein</fullName>
    </submittedName>
</protein>
<evidence type="ECO:0000256" key="1">
    <source>
        <dbReference type="SAM" id="MobiDB-lite"/>
    </source>
</evidence>
<name>A0AAW0ZR57_9HYME</name>
<feature type="compositionally biased region" description="Pro residues" evidence="1">
    <location>
        <begin position="31"/>
        <end position="58"/>
    </location>
</feature>
<comment type="caution">
    <text evidence="2">The sequence shown here is derived from an EMBL/GenBank/DDBJ whole genome shotgun (WGS) entry which is preliminary data.</text>
</comment>
<feature type="region of interest" description="Disordered" evidence="1">
    <location>
        <begin position="26"/>
        <end position="75"/>
    </location>
</feature>
<gene>
    <name evidence="2" type="ORF">QLX08_007120</name>
</gene>
<keyword evidence="3" id="KW-1185">Reference proteome</keyword>
<evidence type="ECO:0000313" key="2">
    <source>
        <dbReference type="EMBL" id="KAK9300078.1"/>
    </source>
</evidence>
<reference evidence="2 3" key="1">
    <citation type="submission" date="2024-05" db="EMBL/GenBank/DDBJ databases">
        <title>The nuclear and mitochondrial genome assemblies of Tetragonisca angustula (Apidae: Meliponini), a tiny yet remarkable pollinator in the Neotropics.</title>
        <authorList>
            <person name="Ferrari R."/>
            <person name="Ricardo P.C."/>
            <person name="Dias F.C."/>
            <person name="Araujo N.S."/>
            <person name="Soares D.O."/>
            <person name="Zhou Q.-S."/>
            <person name="Zhu C.-D."/>
            <person name="Coutinho L."/>
            <person name="Airas M.C."/>
            <person name="Batista T.M."/>
        </authorList>
    </citation>
    <scope>NUCLEOTIDE SEQUENCE [LARGE SCALE GENOMIC DNA]</scope>
    <source>
        <strain evidence="2">ASF017062</strain>
        <tissue evidence="2">Abdomen</tissue>
    </source>
</reference>
<proteinExistence type="predicted"/>
<dbReference type="Proteomes" id="UP001432146">
    <property type="component" value="Unassembled WGS sequence"/>
</dbReference>
<evidence type="ECO:0000313" key="3">
    <source>
        <dbReference type="Proteomes" id="UP001432146"/>
    </source>
</evidence>
<dbReference type="AlphaFoldDB" id="A0AAW0ZR57"/>
<dbReference type="EMBL" id="JAWNGG020000134">
    <property type="protein sequence ID" value="KAK9300078.1"/>
    <property type="molecule type" value="Genomic_DNA"/>
</dbReference>
<sequence length="103" mass="11321">MAKANSRCLSWGVGFRRNNILPLSACEMRKPPPPSLPPPPLPPPSPPPPPPPPPPPQSPCSDAVDIRHPSASRHQKQRLLGFALPHITTNHPQNNRLYTCILR</sequence>